<organism evidence="3 4">
    <name type="scientific">Dyella flagellata</name>
    <dbReference type="NCBI Taxonomy" id="1867833"/>
    <lineage>
        <taxon>Bacteria</taxon>
        <taxon>Pseudomonadati</taxon>
        <taxon>Pseudomonadota</taxon>
        <taxon>Gammaproteobacteria</taxon>
        <taxon>Lysobacterales</taxon>
        <taxon>Rhodanobacteraceae</taxon>
        <taxon>Dyella</taxon>
    </lineage>
</organism>
<reference evidence="4" key="1">
    <citation type="journal article" date="2019" name="Int. J. Syst. Evol. Microbiol.">
        <title>The Global Catalogue of Microorganisms (GCM) 10K type strain sequencing project: providing services to taxonomists for standard genome sequencing and annotation.</title>
        <authorList>
            <consortium name="The Broad Institute Genomics Platform"/>
            <consortium name="The Broad Institute Genome Sequencing Center for Infectious Disease"/>
            <person name="Wu L."/>
            <person name="Ma J."/>
        </authorList>
    </citation>
    <scope>NUCLEOTIDE SEQUENCE [LARGE SCALE GENOMIC DNA]</scope>
    <source>
        <strain evidence="4">NBRC 111981</strain>
    </source>
</reference>
<gene>
    <name evidence="3" type="ORF">GCM10007898_42430</name>
</gene>
<feature type="compositionally biased region" description="Polar residues" evidence="1">
    <location>
        <begin position="45"/>
        <end position="59"/>
    </location>
</feature>
<evidence type="ECO:0000256" key="2">
    <source>
        <dbReference type="SAM" id="SignalP"/>
    </source>
</evidence>
<keyword evidence="2" id="KW-0732">Signal</keyword>
<feature type="region of interest" description="Disordered" evidence="1">
    <location>
        <begin position="45"/>
        <end position="66"/>
    </location>
</feature>
<dbReference type="PANTHER" id="PTHR33361:SF2">
    <property type="entry name" value="DUF885 DOMAIN-CONTAINING PROTEIN"/>
    <property type="match status" value="1"/>
</dbReference>
<dbReference type="Pfam" id="PF05960">
    <property type="entry name" value="DUF885"/>
    <property type="match status" value="1"/>
</dbReference>
<evidence type="ECO:0000256" key="1">
    <source>
        <dbReference type="SAM" id="MobiDB-lite"/>
    </source>
</evidence>
<proteinExistence type="predicted"/>
<comment type="caution">
    <text evidence="3">The sequence shown here is derived from an EMBL/GenBank/DDBJ whole genome shotgun (WGS) entry which is preliminary data.</text>
</comment>
<dbReference type="EMBL" id="BSOA01000050">
    <property type="protein sequence ID" value="GLQ90667.1"/>
    <property type="molecule type" value="Genomic_DNA"/>
</dbReference>
<evidence type="ECO:0000313" key="4">
    <source>
        <dbReference type="Proteomes" id="UP001156627"/>
    </source>
</evidence>
<dbReference type="Proteomes" id="UP001156627">
    <property type="component" value="Unassembled WGS sequence"/>
</dbReference>
<feature type="signal peptide" evidence="2">
    <location>
        <begin position="1"/>
        <end position="22"/>
    </location>
</feature>
<dbReference type="InterPro" id="IPR010281">
    <property type="entry name" value="DUF885"/>
</dbReference>
<accession>A0ABQ5XGI3</accession>
<feature type="chain" id="PRO_5046220806" description="DUF885 family protein" evidence="2">
    <location>
        <begin position="23"/>
        <end position="580"/>
    </location>
</feature>
<keyword evidence="4" id="KW-1185">Reference proteome</keyword>
<sequence>MKNITRIGCLAAGLLLTIPAFAQQSADARFKQVYEKEWAWRTGQAGVSASGEAQPNNGRLDQVDAKRQQQRLDDWRKVMSQLDAIDPKQLSAAEQVNYAIYREQIRNFIADQQFKQWQMPFNSDSAFWSELDNDLGSDSLHNESDYRRYVDRLGQVPAYFDQEIANMRAGLKRGFSVPQAVLAGRDVSIAAIADVKDPTQTSFYEPLQHMPSNIPTVTAAAIQADARAKISRDVIPAYAKLLAFFRTEYVPQARTTLAAEALPDGKNYYRQQIREYTTLDLDPDAIHRIGLEQVEKIHAQMLEVMQQTGFKGSFADFLHFLRSDPQFYAKTPQELLDKTAWVAKEVDGQLGKFFGHLPRARFTIEPVPDAIAPYYTSGRGGPDVYLVNTYDLPARPLYNMPALTLHESYPGHALQLELAAEQRDQPAFRRNSYISAYGEGWALYSEYLGNEMGIYKTPYQRFGYLTYQMWRACRLVVDTGIHHLGWTRQQAIDFMTENTALSDREIANEVDRYISWPGQALSYELGYLKILELRAKAEKALGPKFDLRAFHDTVLAVGSVPLPLLEQRIDRFIAEGGREP</sequence>
<name>A0ABQ5XGI3_9GAMM</name>
<protein>
    <recommendedName>
        <fullName evidence="5">DUF885 family protein</fullName>
    </recommendedName>
</protein>
<evidence type="ECO:0008006" key="5">
    <source>
        <dbReference type="Google" id="ProtNLM"/>
    </source>
</evidence>
<dbReference type="PANTHER" id="PTHR33361">
    <property type="entry name" value="GLR0591 PROTEIN"/>
    <property type="match status" value="1"/>
</dbReference>
<evidence type="ECO:0000313" key="3">
    <source>
        <dbReference type="EMBL" id="GLQ90667.1"/>
    </source>
</evidence>